<dbReference type="Proteomes" id="UP000190744">
    <property type="component" value="Unassembled WGS sequence"/>
</dbReference>
<name>A0A1S9RPV2_PENBI</name>
<dbReference type="PROSITE" id="PS50404">
    <property type="entry name" value="GST_NTER"/>
    <property type="match status" value="1"/>
</dbReference>
<dbReference type="AlphaFoldDB" id="A0A1S9RPV2"/>
<dbReference type="Gene3D" id="3.40.30.10">
    <property type="entry name" value="Glutaredoxin"/>
    <property type="match status" value="1"/>
</dbReference>
<dbReference type="InterPro" id="IPR004045">
    <property type="entry name" value="Glutathione_S-Trfase_N"/>
</dbReference>
<evidence type="ECO:0000259" key="1">
    <source>
        <dbReference type="PROSITE" id="PS50404"/>
    </source>
</evidence>
<gene>
    <name evidence="2" type="ORF">PEBR_18567</name>
</gene>
<organism evidence="2 3">
    <name type="scientific">Penicillium brasilianum</name>
    <dbReference type="NCBI Taxonomy" id="104259"/>
    <lineage>
        <taxon>Eukaryota</taxon>
        <taxon>Fungi</taxon>
        <taxon>Dikarya</taxon>
        <taxon>Ascomycota</taxon>
        <taxon>Pezizomycotina</taxon>
        <taxon>Eurotiomycetes</taxon>
        <taxon>Eurotiomycetidae</taxon>
        <taxon>Eurotiales</taxon>
        <taxon>Aspergillaceae</taxon>
        <taxon>Penicillium</taxon>
    </lineage>
</organism>
<sequence length="266" mass="30016">MDDNQSILYHNAYSICALMVRYTLVLGGPPKDDASTLNVREVPVDLFKGEHLTEEFLCDINKHGQIPVLDVRKGTPIEDSLQITFFIAEIYPNLIPESHREKITSLLKELHEVNYFSLSYADFGGARVAAGLAAAVENLLQDPNISDRYRKALEFKRGVVKSFKVEGMEPEMIKEMEHRAKVILDRLADALPENSHDPSDGPWLFGLQEPSALDAHAIVFIERMRDVGRIGLVPEKLDVYSQKATEQDNWKSVMNGRRTMAPRPKA</sequence>
<protein>
    <recommendedName>
        <fullName evidence="1">GST N-terminal domain-containing protein</fullName>
    </recommendedName>
</protein>
<evidence type="ECO:0000313" key="3">
    <source>
        <dbReference type="Proteomes" id="UP000190744"/>
    </source>
</evidence>
<proteinExistence type="predicted"/>
<evidence type="ECO:0000313" key="2">
    <source>
        <dbReference type="EMBL" id="OOQ87048.1"/>
    </source>
</evidence>
<reference evidence="3" key="1">
    <citation type="submission" date="2015-09" db="EMBL/GenBank/DDBJ databases">
        <authorList>
            <person name="Fill T.P."/>
            <person name="Baretta J.F."/>
            <person name="de Almeida L.G."/>
            <person name="Rocha M."/>
            <person name="de Souza D.H."/>
            <person name="Malavazi I."/>
            <person name="Cerdeira L.T."/>
            <person name="Hong H."/>
            <person name="Samborskyy M."/>
            <person name="de Vasconcelos A.T."/>
            <person name="Leadlay P."/>
            <person name="Rodrigues-Filho E."/>
        </authorList>
    </citation>
    <scope>NUCLEOTIDE SEQUENCE [LARGE SCALE GENOMIC DNA]</scope>
    <source>
        <strain evidence="3">LaBioMMi 136</strain>
    </source>
</reference>
<feature type="domain" description="GST N-terminal" evidence="1">
    <location>
        <begin position="4"/>
        <end position="95"/>
    </location>
</feature>
<dbReference type="EMBL" id="LJBN01000129">
    <property type="protein sequence ID" value="OOQ87048.1"/>
    <property type="molecule type" value="Genomic_DNA"/>
</dbReference>
<accession>A0A1S9RPV2</accession>
<comment type="caution">
    <text evidence="2">The sequence shown here is derived from an EMBL/GenBank/DDBJ whole genome shotgun (WGS) entry which is preliminary data.</text>
</comment>
<dbReference type="InterPro" id="IPR036249">
    <property type="entry name" value="Thioredoxin-like_sf"/>
</dbReference>
<dbReference type="SUPFAM" id="SSF52833">
    <property type="entry name" value="Thioredoxin-like"/>
    <property type="match status" value="1"/>
</dbReference>